<dbReference type="Pfam" id="PF09949">
    <property type="entry name" value="APP1_cat"/>
    <property type="match status" value="1"/>
</dbReference>
<name>A0ABT3G9L7_9BACT</name>
<dbReference type="InterPro" id="IPR019236">
    <property type="entry name" value="APP1_cat"/>
</dbReference>
<proteinExistence type="predicted"/>
<dbReference type="PANTHER" id="PTHR28208:SF3">
    <property type="entry name" value="PHOSPHATIDATE PHOSPHATASE APP1"/>
    <property type="match status" value="1"/>
</dbReference>
<evidence type="ECO:0000313" key="2">
    <source>
        <dbReference type="EMBL" id="MCW1916299.1"/>
    </source>
</evidence>
<evidence type="ECO:0000259" key="1">
    <source>
        <dbReference type="Pfam" id="PF09949"/>
    </source>
</evidence>
<accession>A0ABT3G9L7</accession>
<comment type="caution">
    <text evidence="2">The sequence shown here is derived from an EMBL/GenBank/DDBJ whole genome shotgun (WGS) entry which is preliminary data.</text>
</comment>
<dbReference type="PANTHER" id="PTHR28208">
    <property type="entry name" value="PHOSPHATIDATE PHOSPHATASE APP1"/>
    <property type="match status" value="1"/>
</dbReference>
<dbReference type="EMBL" id="JAPDDR010000014">
    <property type="protein sequence ID" value="MCW1916299.1"/>
    <property type="molecule type" value="Genomic_DNA"/>
</dbReference>
<sequence>MPSENHILRLLHRAAVSVEHAWDRTRYRASAATGRSDPRQIVAYQGHADRAAIHLSGRVLSNKPSGGPLDDDTWWDNLANTWRRWESDEVPYAPVRLRFRDQQQDLSADEEGYYHARFPLPADPAPDRLTWLEAHARTGREGHESEIHATHRIMLVPRDAAYGIISDLDDTVVHTGITSLLLAAKLTFLENAKTRKPLDGVAKLYEALQRGHAAHPLNPIFYISSSPWNLHDLLVDFLRLNEIPSGPLLLRDLGVDETKFIKEKGHGHKQRKALDLLDAYPELPFILIGDSGQEDPAIYAEIAARHPQRIRAIYIRDVDPEHDSTHDTAVYRACERAQAHDVPMILAKDSLAISRHAESLGLIPPAALGEVITEVHKDQERPGTGEQAVMDAVASIVPE</sequence>
<reference evidence="2" key="1">
    <citation type="submission" date="2022-10" db="EMBL/GenBank/DDBJ databases">
        <title>Luteolibacter sp. GHJ8, whole genome shotgun sequencing project.</title>
        <authorList>
            <person name="Zhao G."/>
            <person name="Shen L."/>
        </authorList>
    </citation>
    <scope>NUCLEOTIDE SEQUENCE</scope>
    <source>
        <strain evidence="2">GHJ8</strain>
    </source>
</reference>
<protein>
    <submittedName>
        <fullName evidence="2">DUF2183 domain-containing protein</fullName>
    </submittedName>
</protein>
<dbReference type="InterPro" id="IPR052935">
    <property type="entry name" value="Mg2+_PAP"/>
</dbReference>
<evidence type="ECO:0000313" key="3">
    <source>
        <dbReference type="Proteomes" id="UP001165653"/>
    </source>
</evidence>
<gene>
    <name evidence="2" type="ORF">OJ996_22105</name>
</gene>
<feature type="domain" description="Phosphatidate phosphatase APP1 catalytic" evidence="1">
    <location>
        <begin position="162"/>
        <end position="317"/>
    </location>
</feature>
<dbReference type="RefSeq" id="WP_264515873.1">
    <property type="nucleotide sequence ID" value="NZ_JAPDDR010000014.1"/>
</dbReference>
<dbReference type="Proteomes" id="UP001165653">
    <property type="component" value="Unassembled WGS sequence"/>
</dbReference>
<organism evidence="2 3">
    <name type="scientific">Luteolibacter rhizosphaerae</name>
    <dbReference type="NCBI Taxonomy" id="2989719"/>
    <lineage>
        <taxon>Bacteria</taxon>
        <taxon>Pseudomonadati</taxon>
        <taxon>Verrucomicrobiota</taxon>
        <taxon>Verrucomicrobiia</taxon>
        <taxon>Verrucomicrobiales</taxon>
        <taxon>Verrucomicrobiaceae</taxon>
        <taxon>Luteolibacter</taxon>
    </lineage>
</organism>
<keyword evidence="3" id="KW-1185">Reference proteome</keyword>